<reference evidence="1 2" key="1">
    <citation type="journal article" date="2009" name="Int. J. Syst. Evol. Microbiol.">
        <title>Paenibacillus contaminans sp. nov., isolated from a contaminated laboratory plate.</title>
        <authorList>
            <person name="Chou J.H."/>
            <person name="Lee J.H."/>
            <person name="Lin M.C."/>
            <person name="Chang P.S."/>
            <person name="Arun A.B."/>
            <person name="Young C.C."/>
            <person name="Chen W.M."/>
        </authorList>
    </citation>
    <scope>NUCLEOTIDE SEQUENCE [LARGE SCALE GENOMIC DNA]</scope>
    <source>
        <strain evidence="1 2">CKOBP-6</strain>
    </source>
</reference>
<evidence type="ECO:0000313" key="2">
    <source>
        <dbReference type="Proteomes" id="UP000250369"/>
    </source>
</evidence>
<organism evidence="1 2">
    <name type="scientific">Paenibacillus contaminans</name>
    <dbReference type="NCBI Taxonomy" id="450362"/>
    <lineage>
        <taxon>Bacteria</taxon>
        <taxon>Bacillati</taxon>
        <taxon>Bacillota</taxon>
        <taxon>Bacilli</taxon>
        <taxon>Bacillales</taxon>
        <taxon>Paenibacillaceae</taxon>
        <taxon>Paenibacillus</taxon>
    </lineage>
</organism>
<dbReference type="Proteomes" id="UP000250369">
    <property type="component" value="Unassembled WGS sequence"/>
</dbReference>
<name>A0A329MGG3_9BACL</name>
<dbReference type="AlphaFoldDB" id="A0A329MGG3"/>
<accession>A0A329MGG3</accession>
<evidence type="ECO:0000313" key="1">
    <source>
        <dbReference type="EMBL" id="RAV18738.1"/>
    </source>
</evidence>
<dbReference type="RefSeq" id="WP_113033356.1">
    <property type="nucleotide sequence ID" value="NZ_QMFB01000015.1"/>
</dbReference>
<dbReference type="OrthoDB" id="2528927at2"/>
<keyword evidence="2" id="KW-1185">Reference proteome</keyword>
<dbReference type="Gene3D" id="3.20.20.140">
    <property type="entry name" value="Metal-dependent hydrolases"/>
    <property type="match status" value="1"/>
</dbReference>
<dbReference type="InterPro" id="IPR032466">
    <property type="entry name" value="Metal_Hydrolase"/>
</dbReference>
<gene>
    <name evidence="1" type="ORF">DQG23_23665</name>
</gene>
<proteinExistence type="predicted"/>
<evidence type="ECO:0008006" key="3">
    <source>
        <dbReference type="Google" id="ProtNLM"/>
    </source>
</evidence>
<sequence length="285" mass="32227">MIIDSHNHPFYGLMNLEKTLQNMQACNIDRTWMLSLETPEHETWPGYYSSAFGTEQASIPFENCLHYVAKEPDKFVLGYAPDPRKPYAIGRLEAAIEMYGVRVCGEIMLRMTYDHPDAIAMFRYCGKKGLPVIVEVNYGVDGAGPFAQPGYWYGGGIEAFERLVKACPETIFLGHGPGFWAHISGDDLYQTMSYPSGDVVSGGKVVEMMRTYDNLYCDLSARSGYNALTRTPSFGKEFLLEFQDRVLYGRDDWDNRLQQFLNEAGFPQETLHNIYAGNSLKLVPL</sequence>
<dbReference type="SUPFAM" id="SSF51556">
    <property type="entry name" value="Metallo-dependent hydrolases"/>
    <property type="match status" value="1"/>
</dbReference>
<dbReference type="EMBL" id="QMFB01000015">
    <property type="protein sequence ID" value="RAV18738.1"/>
    <property type="molecule type" value="Genomic_DNA"/>
</dbReference>
<comment type="caution">
    <text evidence="1">The sequence shown here is derived from an EMBL/GenBank/DDBJ whole genome shotgun (WGS) entry which is preliminary data.</text>
</comment>
<protein>
    <recommendedName>
        <fullName evidence="3">Amidohydrolase-related domain-containing protein</fullName>
    </recommendedName>
</protein>